<gene>
    <name evidence="3" type="ORF">CUNI_LOCUS16213</name>
</gene>
<protein>
    <recommendedName>
        <fullName evidence="5">Cysteine and tyrosine-rich protein 1</fullName>
    </recommendedName>
</protein>
<keyword evidence="4" id="KW-1185">Reference proteome</keyword>
<evidence type="ECO:0000256" key="1">
    <source>
        <dbReference type="SAM" id="Phobius"/>
    </source>
</evidence>
<name>A0A8S3ZSX5_9EUPU</name>
<dbReference type="AlphaFoldDB" id="A0A8S3ZSX5"/>
<dbReference type="EMBL" id="CAJHNH020004177">
    <property type="protein sequence ID" value="CAG5130655.1"/>
    <property type="molecule type" value="Genomic_DNA"/>
</dbReference>
<comment type="caution">
    <text evidence="3">The sequence shown here is derived from an EMBL/GenBank/DDBJ whole genome shotgun (WGS) entry which is preliminary data.</text>
</comment>
<proteinExistence type="predicted"/>
<feature type="signal peptide" evidence="2">
    <location>
        <begin position="1"/>
        <end position="22"/>
    </location>
</feature>
<keyword evidence="1" id="KW-1133">Transmembrane helix</keyword>
<evidence type="ECO:0008006" key="5">
    <source>
        <dbReference type="Google" id="ProtNLM"/>
    </source>
</evidence>
<keyword evidence="1" id="KW-0472">Membrane</keyword>
<keyword evidence="1" id="KW-0812">Transmembrane</keyword>
<reference evidence="3" key="1">
    <citation type="submission" date="2021-04" db="EMBL/GenBank/DDBJ databases">
        <authorList>
            <consortium name="Molecular Ecology Group"/>
        </authorList>
    </citation>
    <scope>NUCLEOTIDE SEQUENCE</scope>
</reference>
<sequence>MASVIGATLAIILALLVSVCEAGEYCYTGSLYTNYCLYGCCGIGNTECCSSSIGLIVGLCVGGAVFLFFIILTLCMCRRRHYGGFIYRSQPAVVVQQGNVTTQQGVVGTAGVQPGIVYPPYQQYPYHGAAYPAGPTAPPPYPAAAYQPGYPPQPYSAEPPKYETLNYGADGGITNRGFEDKN</sequence>
<evidence type="ECO:0000313" key="3">
    <source>
        <dbReference type="EMBL" id="CAG5130655.1"/>
    </source>
</evidence>
<organism evidence="3 4">
    <name type="scientific">Candidula unifasciata</name>
    <dbReference type="NCBI Taxonomy" id="100452"/>
    <lineage>
        <taxon>Eukaryota</taxon>
        <taxon>Metazoa</taxon>
        <taxon>Spiralia</taxon>
        <taxon>Lophotrochozoa</taxon>
        <taxon>Mollusca</taxon>
        <taxon>Gastropoda</taxon>
        <taxon>Heterobranchia</taxon>
        <taxon>Euthyneura</taxon>
        <taxon>Panpulmonata</taxon>
        <taxon>Eupulmonata</taxon>
        <taxon>Stylommatophora</taxon>
        <taxon>Helicina</taxon>
        <taxon>Helicoidea</taxon>
        <taxon>Geomitridae</taxon>
        <taxon>Candidula</taxon>
    </lineage>
</organism>
<feature type="transmembrane region" description="Helical" evidence="1">
    <location>
        <begin position="53"/>
        <end position="77"/>
    </location>
</feature>
<feature type="chain" id="PRO_5035856165" description="Cysteine and tyrosine-rich protein 1" evidence="2">
    <location>
        <begin position="23"/>
        <end position="182"/>
    </location>
</feature>
<dbReference type="Proteomes" id="UP000678393">
    <property type="component" value="Unassembled WGS sequence"/>
</dbReference>
<evidence type="ECO:0000313" key="4">
    <source>
        <dbReference type="Proteomes" id="UP000678393"/>
    </source>
</evidence>
<accession>A0A8S3ZSX5</accession>
<evidence type="ECO:0000256" key="2">
    <source>
        <dbReference type="SAM" id="SignalP"/>
    </source>
</evidence>
<keyword evidence="2" id="KW-0732">Signal</keyword>